<feature type="compositionally biased region" description="Low complexity" evidence="1">
    <location>
        <begin position="301"/>
        <end position="317"/>
    </location>
</feature>
<reference evidence="3" key="1">
    <citation type="journal article" date="2019" name="Int. J. Syst. Evol. Microbiol.">
        <title>The Global Catalogue of Microorganisms (GCM) 10K type strain sequencing project: providing services to taxonomists for standard genome sequencing and annotation.</title>
        <authorList>
            <consortium name="The Broad Institute Genomics Platform"/>
            <consortium name="The Broad Institute Genome Sequencing Center for Infectious Disease"/>
            <person name="Wu L."/>
            <person name="Ma J."/>
        </authorList>
    </citation>
    <scope>NUCLEOTIDE SEQUENCE [LARGE SCALE GENOMIC DNA]</scope>
    <source>
        <strain evidence="3">NBRC 110608</strain>
    </source>
</reference>
<dbReference type="InterPro" id="IPR036249">
    <property type="entry name" value="Thioredoxin-like_sf"/>
</dbReference>
<organism evidence="2 3">
    <name type="scientific">Barrientosiimonas endolithica</name>
    <dbReference type="NCBI Taxonomy" id="1535208"/>
    <lineage>
        <taxon>Bacteria</taxon>
        <taxon>Bacillati</taxon>
        <taxon>Actinomycetota</taxon>
        <taxon>Actinomycetes</taxon>
        <taxon>Micrococcales</taxon>
        <taxon>Dermacoccaceae</taxon>
        <taxon>Barrientosiimonas</taxon>
    </lineage>
</organism>
<dbReference type="EMBL" id="AP027735">
    <property type="protein sequence ID" value="BDZ57795.1"/>
    <property type="molecule type" value="Genomic_DNA"/>
</dbReference>
<dbReference type="InterPro" id="IPR009737">
    <property type="entry name" value="Aim32/Apd1-like"/>
</dbReference>
<sequence length="370" mass="39721">MSARPVSKPDACSVLWEESSLPAAGTASRADFWVALEQTGPWGREASVMSHLDEGLGAELARACEQAGGRLLLIRRPGEHSDEHDPDAPRQVIVAGGLTGDPWLLEGEVDDPADLLTLPWDSLLGDDPDRVTARLPLLEETRDAVLLVCTNGKRDVCCAVRGRPVVTAAAQARPGRVWECSHTGGHRFAPTAITLPSGQMWGRLTADLAVRALDEEQRRRIPAELNDPLHNRGRSCLPPRPRPVRSCGGRARASWRTAGSRPTCTPTRWTPTGSTWSYVIATAGKTGSPCAGSPCRSCATPAASPSAPSAPGRSCSSLSQFLLRDGAQRSKRLPEEEPRPRGSSSSGLRCRRTRGGRGRACRCAWSRPRG</sequence>
<feature type="region of interest" description="Disordered" evidence="1">
    <location>
        <begin position="231"/>
        <end position="269"/>
    </location>
</feature>
<evidence type="ECO:0008006" key="4">
    <source>
        <dbReference type="Google" id="ProtNLM"/>
    </source>
</evidence>
<feature type="compositionally biased region" description="Low complexity" evidence="1">
    <location>
        <begin position="260"/>
        <end position="269"/>
    </location>
</feature>
<dbReference type="Pfam" id="PF06999">
    <property type="entry name" value="Suc_Fer-like"/>
    <property type="match status" value="1"/>
</dbReference>
<evidence type="ECO:0000256" key="1">
    <source>
        <dbReference type="SAM" id="MobiDB-lite"/>
    </source>
</evidence>
<protein>
    <recommendedName>
        <fullName evidence="4">Sucrase ferredoxin</fullName>
    </recommendedName>
</protein>
<feature type="compositionally biased region" description="Basic and acidic residues" evidence="1">
    <location>
        <begin position="326"/>
        <end position="340"/>
    </location>
</feature>
<accession>A0ABN6YNW0</accession>
<name>A0ABN6YNW0_9MICO</name>
<gene>
    <name evidence="2" type="ORF">GCM10025872_14520</name>
</gene>
<feature type="compositionally biased region" description="Low complexity" evidence="1">
    <location>
        <begin position="361"/>
        <end position="370"/>
    </location>
</feature>
<evidence type="ECO:0000313" key="3">
    <source>
        <dbReference type="Proteomes" id="UP001321421"/>
    </source>
</evidence>
<feature type="compositionally biased region" description="Basic residues" evidence="1">
    <location>
        <begin position="349"/>
        <end position="360"/>
    </location>
</feature>
<dbReference type="CDD" id="cd03062">
    <property type="entry name" value="TRX_Fd_Sucrase"/>
    <property type="match status" value="1"/>
</dbReference>
<feature type="region of interest" description="Disordered" evidence="1">
    <location>
        <begin position="301"/>
        <end position="370"/>
    </location>
</feature>
<evidence type="ECO:0000313" key="2">
    <source>
        <dbReference type="EMBL" id="BDZ57795.1"/>
    </source>
</evidence>
<proteinExistence type="predicted"/>
<dbReference type="SUPFAM" id="SSF52833">
    <property type="entry name" value="Thioredoxin-like"/>
    <property type="match status" value="1"/>
</dbReference>
<keyword evidence="3" id="KW-1185">Reference proteome</keyword>
<dbReference type="Proteomes" id="UP001321421">
    <property type="component" value="Chromosome"/>
</dbReference>